<evidence type="ECO:0000313" key="2">
    <source>
        <dbReference type="EMBL" id="NYD43818.1"/>
    </source>
</evidence>
<dbReference type="EMBL" id="JACCBG010000001">
    <property type="protein sequence ID" value="NYD43818.1"/>
    <property type="molecule type" value="Genomic_DNA"/>
</dbReference>
<feature type="transmembrane region" description="Helical" evidence="1">
    <location>
        <begin position="20"/>
        <end position="41"/>
    </location>
</feature>
<keyword evidence="3" id="KW-1185">Reference proteome</keyword>
<feature type="transmembrane region" description="Helical" evidence="1">
    <location>
        <begin position="47"/>
        <end position="66"/>
    </location>
</feature>
<dbReference type="RefSeq" id="WP_179665291.1">
    <property type="nucleotide sequence ID" value="NZ_JACCBG010000001.1"/>
</dbReference>
<keyword evidence="1" id="KW-0472">Membrane</keyword>
<keyword evidence="1" id="KW-0812">Transmembrane</keyword>
<sequence>MSAPTASDYRLAPAMVARLVGTLLVLLAILLFAVTTLAALLHLSLDLVVLVAAAGLVAVFGLGYVLTRRAVVVHLDEQGYRVRLIRGAGVSTAPWTDVNAVAASTARGLDCLVLTLRYGRTTTIPVAAVAADKDDFARDVRQHAERGQGLRPL</sequence>
<name>A0A7Y9E9Z4_9ACTN</name>
<protein>
    <recommendedName>
        <fullName evidence="4">PH domain-containing protein</fullName>
    </recommendedName>
</protein>
<dbReference type="AlphaFoldDB" id="A0A7Y9E9Z4"/>
<dbReference type="Proteomes" id="UP000535511">
    <property type="component" value="Unassembled WGS sequence"/>
</dbReference>
<evidence type="ECO:0000313" key="3">
    <source>
        <dbReference type="Proteomes" id="UP000535511"/>
    </source>
</evidence>
<accession>A0A7Y9E9Z4</accession>
<gene>
    <name evidence="2" type="ORF">BJZ21_003901</name>
</gene>
<evidence type="ECO:0000256" key="1">
    <source>
        <dbReference type="SAM" id="Phobius"/>
    </source>
</evidence>
<comment type="caution">
    <text evidence="2">The sequence shown here is derived from an EMBL/GenBank/DDBJ whole genome shotgun (WGS) entry which is preliminary data.</text>
</comment>
<keyword evidence="1" id="KW-1133">Transmembrane helix</keyword>
<proteinExistence type="predicted"/>
<reference evidence="2 3" key="1">
    <citation type="submission" date="2020-07" db="EMBL/GenBank/DDBJ databases">
        <title>Sequencing the genomes of 1000 actinobacteria strains.</title>
        <authorList>
            <person name="Klenk H.-P."/>
        </authorList>
    </citation>
    <scope>NUCLEOTIDE SEQUENCE [LARGE SCALE GENOMIC DNA]</scope>
    <source>
        <strain evidence="2 3">DSM 21350</strain>
    </source>
</reference>
<organism evidence="2 3">
    <name type="scientific">Nocardioides panaciterrulae</name>
    <dbReference type="NCBI Taxonomy" id="661492"/>
    <lineage>
        <taxon>Bacteria</taxon>
        <taxon>Bacillati</taxon>
        <taxon>Actinomycetota</taxon>
        <taxon>Actinomycetes</taxon>
        <taxon>Propionibacteriales</taxon>
        <taxon>Nocardioidaceae</taxon>
        <taxon>Nocardioides</taxon>
    </lineage>
</organism>
<evidence type="ECO:0008006" key="4">
    <source>
        <dbReference type="Google" id="ProtNLM"/>
    </source>
</evidence>